<sequence>MTMTKTHPHRNGADILILGATGSVGGSITRSLSGSCPNQIHVGGRDAREVTALARSLGHCAHPVHVDITDDAALRAALTGKSVVINTSSVGFPTVLAAAIEAGAHYVDVSADLEAWGRMLPLHQKALDAGVTAVLGAGLIPGLSNVLAAAAARDVGTVSAIRTGVHLDVRDPHGPGALEYMLAAFDDVHPPAGHDGAGRFRTFERRADIEFPGRIGRRRSYSFPFPGQFHYSRTLGVARASTYLSLGPGILAGLGHLAAVAGLAPLLARPGLSRAVHRWQERLGRPAEARPRPYALVVDAHGTEGRARWSASGTGESRATARIATWFATRILGGHIASGVLLPEQTGASEALLTHLSLDPGAVRIDRQIDVSSSRQEAARWTSQE</sequence>
<keyword evidence="3" id="KW-1185">Reference proteome</keyword>
<name>W6JY59_9MICO</name>
<dbReference type="SUPFAM" id="SSF51735">
    <property type="entry name" value="NAD(P)-binding Rossmann-fold domains"/>
    <property type="match status" value="1"/>
</dbReference>
<dbReference type="PANTHER" id="PTHR43796:SF2">
    <property type="entry name" value="CARBOXYNORSPERMIDINE SYNTHASE"/>
    <property type="match status" value="1"/>
</dbReference>
<dbReference type="InterPro" id="IPR036291">
    <property type="entry name" value="NAD(P)-bd_dom_sf"/>
</dbReference>
<evidence type="ECO:0000313" key="3">
    <source>
        <dbReference type="Proteomes" id="UP000035763"/>
    </source>
</evidence>
<dbReference type="Gene3D" id="3.40.50.720">
    <property type="entry name" value="NAD(P)-binding Rossmann-like Domain"/>
    <property type="match status" value="1"/>
</dbReference>
<dbReference type="InterPro" id="IPR005097">
    <property type="entry name" value="Sacchrp_dh_NADP-bd"/>
</dbReference>
<evidence type="ECO:0000313" key="2">
    <source>
        <dbReference type="EMBL" id="CCH73600.1"/>
    </source>
</evidence>
<reference evidence="2 3" key="1">
    <citation type="journal article" date="2013" name="ISME J.">
        <title>A metabolic model for members of the genus Tetrasphaera involved in enhanced biological phosphorus removal.</title>
        <authorList>
            <person name="Kristiansen R."/>
            <person name="Nguyen H.T.T."/>
            <person name="Saunders A.M."/>
            <person name="Nielsen J.L."/>
            <person name="Wimmer R."/>
            <person name="Le V.Q."/>
            <person name="McIlroy S.J."/>
            <person name="Petrovski S."/>
            <person name="Seviour R.J."/>
            <person name="Calteau A."/>
            <person name="Nielsen K.L."/>
            <person name="Nielsen P.H."/>
        </authorList>
    </citation>
    <scope>NUCLEOTIDE SEQUENCE [LARGE SCALE GENOMIC DNA]</scope>
    <source>
        <strain evidence="2 3">Ben110</strain>
    </source>
</reference>
<gene>
    <name evidence="2" type="ORF">BN11_300005</name>
</gene>
<evidence type="ECO:0000259" key="1">
    <source>
        <dbReference type="Pfam" id="PF03435"/>
    </source>
</evidence>
<protein>
    <recommendedName>
        <fullName evidence="1">Saccharopine dehydrogenase NADP binding domain-containing protein</fullName>
    </recommendedName>
</protein>
<organism evidence="2 3">
    <name type="scientific">Nostocoides australiense Ben110</name>
    <dbReference type="NCBI Taxonomy" id="1193182"/>
    <lineage>
        <taxon>Bacteria</taxon>
        <taxon>Bacillati</taxon>
        <taxon>Actinomycetota</taxon>
        <taxon>Actinomycetes</taxon>
        <taxon>Micrococcales</taxon>
        <taxon>Intrasporangiaceae</taxon>
        <taxon>Nostocoides</taxon>
    </lineage>
</organism>
<comment type="caution">
    <text evidence="2">The sequence shown here is derived from an EMBL/GenBank/DDBJ whole genome shotgun (WGS) entry which is preliminary data.</text>
</comment>
<accession>W6JY59</accession>
<dbReference type="Gene3D" id="3.30.360.10">
    <property type="entry name" value="Dihydrodipicolinate Reductase, domain 2"/>
    <property type="match status" value="1"/>
</dbReference>
<dbReference type="Proteomes" id="UP000035763">
    <property type="component" value="Unassembled WGS sequence"/>
</dbReference>
<dbReference type="EMBL" id="CAJA01000224">
    <property type="protein sequence ID" value="CCH73600.1"/>
    <property type="molecule type" value="Genomic_DNA"/>
</dbReference>
<dbReference type="STRING" id="1193182.BN11_300005"/>
<dbReference type="AlphaFoldDB" id="W6JY59"/>
<proteinExistence type="predicted"/>
<feature type="domain" description="Saccharopine dehydrogenase NADP binding" evidence="1">
    <location>
        <begin position="15"/>
        <end position="134"/>
    </location>
</feature>
<dbReference type="PANTHER" id="PTHR43796">
    <property type="entry name" value="CARBOXYNORSPERMIDINE SYNTHASE"/>
    <property type="match status" value="1"/>
</dbReference>
<dbReference type="Pfam" id="PF03435">
    <property type="entry name" value="Sacchrp_dh_NADP"/>
    <property type="match status" value="1"/>
</dbReference>